<evidence type="ECO:0000313" key="10">
    <source>
        <dbReference type="EMBL" id="ATW23400.1"/>
    </source>
</evidence>
<evidence type="ECO:0000259" key="8">
    <source>
        <dbReference type="Pfam" id="PF05504"/>
    </source>
</evidence>
<feature type="domain" description="Spore germination GerAC-like C-terminal" evidence="8">
    <location>
        <begin position="230"/>
        <end position="401"/>
    </location>
</feature>
<keyword evidence="11" id="KW-1185">Reference proteome</keyword>
<dbReference type="PANTHER" id="PTHR35789">
    <property type="entry name" value="SPORE GERMINATION PROTEIN B3"/>
    <property type="match status" value="1"/>
</dbReference>
<evidence type="ECO:0000256" key="4">
    <source>
        <dbReference type="ARBA" id="ARBA00022729"/>
    </source>
</evidence>
<evidence type="ECO:0000256" key="3">
    <source>
        <dbReference type="ARBA" id="ARBA00022544"/>
    </source>
</evidence>
<dbReference type="GO" id="GO:0009847">
    <property type="term" value="P:spore germination"/>
    <property type="evidence" value="ECO:0007669"/>
    <property type="project" value="InterPro"/>
</dbReference>
<dbReference type="PANTHER" id="PTHR35789:SF1">
    <property type="entry name" value="SPORE GERMINATION PROTEIN B3"/>
    <property type="match status" value="1"/>
</dbReference>
<reference evidence="10 11" key="1">
    <citation type="submission" date="2016-10" db="EMBL/GenBank/DDBJ databases">
        <title>Complete Genome Sequence of Peptococcaceae strain DCMF.</title>
        <authorList>
            <person name="Edwards R.J."/>
            <person name="Holland S.I."/>
            <person name="Deshpande N.P."/>
            <person name="Wong Y.K."/>
            <person name="Ertan H."/>
            <person name="Manefield M."/>
            <person name="Russell T.L."/>
            <person name="Lee M.J."/>
        </authorList>
    </citation>
    <scope>NUCLEOTIDE SEQUENCE [LARGE SCALE GENOMIC DNA]</scope>
    <source>
        <strain evidence="10 11">DCMF</strain>
    </source>
</reference>
<evidence type="ECO:0000256" key="7">
    <source>
        <dbReference type="ARBA" id="ARBA00023288"/>
    </source>
</evidence>
<feature type="domain" description="Spore germination protein N-terminal" evidence="9">
    <location>
        <begin position="23"/>
        <end position="203"/>
    </location>
</feature>
<keyword evidence="5" id="KW-0472">Membrane</keyword>
<dbReference type="Pfam" id="PF05504">
    <property type="entry name" value="Spore_GerAC"/>
    <property type="match status" value="1"/>
</dbReference>
<gene>
    <name evidence="10" type="ORF">DCMF_00070</name>
</gene>
<dbReference type="InterPro" id="IPR057336">
    <property type="entry name" value="GerAC_N"/>
</dbReference>
<keyword evidence="4" id="KW-0732">Signal</keyword>
<dbReference type="InterPro" id="IPR046953">
    <property type="entry name" value="Spore_GerAC-like_C"/>
</dbReference>
<dbReference type="KEGG" id="fwa:DCMF_00070"/>
<evidence type="ECO:0000259" key="9">
    <source>
        <dbReference type="Pfam" id="PF25198"/>
    </source>
</evidence>
<name>A0A3G1KLV2_FORW1</name>
<evidence type="ECO:0000256" key="5">
    <source>
        <dbReference type="ARBA" id="ARBA00023136"/>
    </source>
</evidence>
<protein>
    <recommendedName>
        <fullName evidence="12">Ger(X)C family spore germination protein</fullName>
    </recommendedName>
</protein>
<dbReference type="PROSITE" id="PS51257">
    <property type="entry name" value="PROKAR_LIPOPROTEIN"/>
    <property type="match status" value="1"/>
</dbReference>
<dbReference type="OrthoDB" id="9816067at2"/>
<accession>A0A3G1KLV2</accession>
<evidence type="ECO:0000313" key="11">
    <source>
        <dbReference type="Proteomes" id="UP000323521"/>
    </source>
</evidence>
<evidence type="ECO:0000256" key="6">
    <source>
        <dbReference type="ARBA" id="ARBA00023139"/>
    </source>
</evidence>
<dbReference type="GO" id="GO:0016020">
    <property type="term" value="C:membrane"/>
    <property type="evidence" value="ECO:0007669"/>
    <property type="project" value="UniProtKB-SubCell"/>
</dbReference>
<comment type="similarity">
    <text evidence="2">Belongs to the GerABKC lipoprotein family.</text>
</comment>
<keyword evidence="6" id="KW-0564">Palmitate</keyword>
<comment type="subcellular location">
    <subcellularLocation>
        <location evidence="1">Membrane</location>
        <topology evidence="1">Lipid-anchor</topology>
    </subcellularLocation>
</comment>
<evidence type="ECO:0000256" key="1">
    <source>
        <dbReference type="ARBA" id="ARBA00004635"/>
    </source>
</evidence>
<dbReference type="InterPro" id="IPR008844">
    <property type="entry name" value="Spore_GerAC-like"/>
</dbReference>
<dbReference type="Gene3D" id="3.30.300.210">
    <property type="entry name" value="Nutrient germinant receptor protein C, domain 3"/>
    <property type="match status" value="1"/>
</dbReference>
<dbReference type="Proteomes" id="UP000323521">
    <property type="component" value="Chromosome"/>
</dbReference>
<sequence>MFHLKKVGAVFLLCLLTTGCWSRNEVEDLAIVSAIGIDQVQQGDAKKIQFSVLVVKPERSSGGSPIGAGTAGGVPGWINFGEGNSVFDAQRNLSTTTPRRIFLGHSRVIILGEETARNGVGDIIDYLERDKDIRLRNWVVVSKSSALQTLTLDPVLENLFSDEVNDLLTLSAPRVSKTYAVDLKDFLVDLASPGKEAVLPLLEVREIPKEVSLESQQGGQTRSTKNIRLEGLAVFYEDKMVGELKERETKGFLWVIGQAKTGTLTFSVPNKGTKKPVQVTVEMTRAKSQIKTKILNGKPDISVKIVAEGNLGEFSDPEASIKPEDIAFINKAYAAQIKEEAEMALAKCQNEFQSDIFGFGSIFHRQHAKYWAQYQLEKNWTKIFPEVPVKVEVQANIRRTGLTSDSISIE</sequence>
<keyword evidence="7" id="KW-0449">Lipoprotein</keyword>
<proteinExistence type="inferred from homology"/>
<keyword evidence="3" id="KW-0309">Germination</keyword>
<dbReference type="RefSeq" id="WP_148132538.1">
    <property type="nucleotide sequence ID" value="NZ_CP017634.1"/>
</dbReference>
<dbReference type="Pfam" id="PF25198">
    <property type="entry name" value="Spore_GerAC_N"/>
    <property type="match status" value="1"/>
</dbReference>
<dbReference type="EMBL" id="CP017634">
    <property type="protein sequence ID" value="ATW23400.1"/>
    <property type="molecule type" value="Genomic_DNA"/>
</dbReference>
<dbReference type="NCBIfam" id="TIGR02887">
    <property type="entry name" value="spore_ger_x_C"/>
    <property type="match status" value="1"/>
</dbReference>
<organism evidence="10 11">
    <name type="scientific">Formimonas warabiya</name>
    <dbReference type="NCBI Taxonomy" id="1761012"/>
    <lineage>
        <taxon>Bacteria</taxon>
        <taxon>Bacillati</taxon>
        <taxon>Bacillota</taxon>
        <taxon>Clostridia</taxon>
        <taxon>Eubacteriales</taxon>
        <taxon>Peptococcaceae</taxon>
        <taxon>Candidatus Formimonas</taxon>
    </lineage>
</organism>
<dbReference type="InterPro" id="IPR038501">
    <property type="entry name" value="Spore_GerAC_C_sf"/>
</dbReference>
<evidence type="ECO:0008006" key="12">
    <source>
        <dbReference type="Google" id="ProtNLM"/>
    </source>
</evidence>
<dbReference type="AlphaFoldDB" id="A0A3G1KLV2"/>
<evidence type="ECO:0000256" key="2">
    <source>
        <dbReference type="ARBA" id="ARBA00007886"/>
    </source>
</evidence>